<gene>
    <name evidence="3" type="ORF">GEV02_25730</name>
</gene>
<feature type="domain" description="DUF4124" evidence="2">
    <location>
        <begin position="9"/>
        <end position="62"/>
    </location>
</feature>
<feature type="signal peptide" evidence="1">
    <location>
        <begin position="1"/>
        <end position="19"/>
    </location>
</feature>
<comment type="caution">
    <text evidence="3">The sequence shown here is derived from an EMBL/GenBank/DDBJ whole genome shotgun (WGS) entry which is preliminary data.</text>
</comment>
<dbReference type="Proteomes" id="UP000440498">
    <property type="component" value="Unassembled WGS sequence"/>
</dbReference>
<proteinExistence type="predicted"/>
<dbReference type="EMBL" id="WHUG01000014">
    <property type="protein sequence ID" value="MQA41551.1"/>
    <property type="molecule type" value="Genomic_DNA"/>
</dbReference>
<evidence type="ECO:0000313" key="4">
    <source>
        <dbReference type="Proteomes" id="UP000440498"/>
    </source>
</evidence>
<name>A0A6A7N958_9BURK</name>
<evidence type="ECO:0000259" key="2">
    <source>
        <dbReference type="Pfam" id="PF13511"/>
    </source>
</evidence>
<protein>
    <submittedName>
        <fullName evidence="3">DUF4124 domain-containing protein</fullName>
    </submittedName>
</protein>
<dbReference type="Pfam" id="PF13511">
    <property type="entry name" value="DUF4124"/>
    <property type="match status" value="1"/>
</dbReference>
<keyword evidence="4" id="KW-1185">Reference proteome</keyword>
<organism evidence="3 4">
    <name type="scientific">Rugamonas aquatica</name>
    <dbReference type="NCBI Taxonomy" id="2743357"/>
    <lineage>
        <taxon>Bacteria</taxon>
        <taxon>Pseudomonadati</taxon>
        <taxon>Pseudomonadota</taxon>
        <taxon>Betaproteobacteria</taxon>
        <taxon>Burkholderiales</taxon>
        <taxon>Oxalobacteraceae</taxon>
        <taxon>Telluria group</taxon>
        <taxon>Rugamonas</taxon>
    </lineage>
</organism>
<dbReference type="RefSeq" id="WP_152840773.1">
    <property type="nucleotide sequence ID" value="NZ_WHUG01000014.1"/>
</dbReference>
<accession>A0A6A7N958</accession>
<keyword evidence="1" id="KW-0732">Signal</keyword>
<dbReference type="AlphaFoldDB" id="A0A6A7N958"/>
<sequence length="103" mass="11616">MTRLLLTITLLCASAAGHAQVYKWADAQGRIHYTDNKDDAGDLPIAELKMNGQPTVLPAPQAHGPTWQQRDAEFRQRLQYKLLAPGFRPRRQVAHEQVGERQS</sequence>
<evidence type="ECO:0000313" key="3">
    <source>
        <dbReference type="EMBL" id="MQA41551.1"/>
    </source>
</evidence>
<reference evidence="3 4" key="1">
    <citation type="submission" date="2019-10" db="EMBL/GenBank/DDBJ databases">
        <title>Two novel species isolated from a subtropical stream in China.</title>
        <authorList>
            <person name="Lu H."/>
        </authorList>
    </citation>
    <scope>NUCLEOTIDE SEQUENCE [LARGE SCALE GENOMIC DNA]</scope>
    <source>
        <strain evidence="3 4">FT29W</strain>
    </source>
</reference>
<dbReference type="InterPro" id="IPR025392">
    <property type="entry name" value="DUF4124"/>
</dbReference>
<feature type="chain" id="PRO_5025328581" evidence="1">
    <location>
        <begin position="20"/>
        <end position="103"/>
    </location>
</feature>
<evidence type="ECO:0000256" key="1">
    <source>
        <dbReference type="SAM" id="SignalP"/>
    </source>
</evidence>